<dbReference type="InterPro" id="IPR016032">
    <property type="entry name" value="Sig_transdc_resp-reg_C-effctor"/>
</dbReference>
<reference evidence="6" key="1">
    <citation type="journal article" date="2020" name="mSystems">
        <title>Genome- and Community-Level Interaction Insights into Carbon Utilization and Element Cycling Functions of Hydrothermarchaeota in Hydrothermal Sediment.</title>
        <authorList>
            <person name="Zhou Z."/>
            <person name="Liu Y."/>
            <person name="Xu W."/>
            <person name="Pan J."/>
            <person name="Luo Z.H."/>
            <person name="Li M."/>
        </authorList>
    </citation>
    <scope>NUCLEOTIDE SEQUENCE [LARGE SCALE GENOMIC DNA]</scope>
    <source>
        <strain evidence="6">SpSt-716</strain>
    </source>
</reference>
<protein>
    <submittedName>
        <fullName evidence="6">Response regulator transcription factor</fullName>
    </submittedName>
</protein>
<dbReference type="InterPro" id="IPR000792">
    <property type="entry name" value="Tscrpt_reg_LuxR_C"/>
</dbReference>
<feature type="domain" description="HTH luxR-type" evidence="4">
    <location>
        <begin position="165"/>
        <end position="230"/>
    </location>
</feature>
<feature type="modified residue" description="4-aspartylphosphate" evidence="3">
    <location>
        <position position="71"/>
    </location>
</feature>
<evidence type="ECO:0000259" key="5">
    <source>
        <dbReference type="PROSITE" id="PS50110"/>
    </source>
</evidence>
<evidence type="ECO:0000256" key="2">
    <source>
        <dbReference type="ARBA" id="ARBA00023125"/>
    </source>
</evidence>
<dbReference type="PROSITE" id="PS00622">
    <property type="entry name" value="HTH_LUXR_1"/>
    <property type="match status" value="1"/>
</dbReference>
<dbReference type="Gene3D" id="3.40.50.2300">
    <property type="match status" value="1"/>
</dbReference>
<dbReference type="SUPFAM" id="SSF46894">
    <property type="entry name" value="C-terminal effector domain of the bipartite response regulators"/>
    <property type="match status" value="1"/>
</dbReference>
<dbReference type="SMART" id="SM00421">
    <property type="entry name" value="HTH_LUXR"/>
    <property type="match status" value="1"/>
</dbReference>
<dbReference type="CDD" id="cd06170">
    <property type="entry name" value="LuxR_C_like"/>
    <property type="match status" value="1"/>
</dbReference>
<sequence length="234" mass="25967">MGWFSLSAGDHLPEFASLPVLAIVDDHLLFAEGLKGLLEARRNVARCLVYRNGYEALQRIPLERPDLALVDVHLPDMDGVELVRRLQGKVPQLKAVMLTVDDTLETALRAITAGAVGYLVKSAPFPRILQGIWAALQGDIVIASEVAPLVIGELKKIYIRQGRRPSPLFQVLTPREREILRAIVEGKNNAAIAEELCIAEKTVKNHLTNILTKLNIENRVKLIVFALKEGFLEE</sequence>
<evidence type="ECO:0000313" key="6">
    <source>
        <dbReference type="EMBL" id="HGI75381.1"/>
    </source>
</evidence>
<feature type="domain" description="Response regulatory" evidence="5">
    <location>
        <begin position="20"/>
        <end position="136"/>
    </location>
</feature>
<dbReference type="PRINTS" id="PR00038">
    <property type="entry name" value="HTHLUXR"/>
</dbReference>
<dbReference type="PROSITE" id="PS50043">
    <property type="entry name" value="HTH_LUXR_2"/>
    <property type="match status" value="1"/>
</dbReference>
<dbReference type="GO" id="GO:0000160">
    <property type="term" value="P:phosphorelay signal transduction system"/>
    <property type="evidence" value="ECO:0007669"/>
    <property type="project" value="InterPro"/>
</dbReference>
<dbReference type="GO" id="GO:0006355">
    <property type="term" value="P:regulation of DNA-templated transcription"/>
    <property type="evidence" value="ECO:0007669"/>
    <property type="project" value="InterPro"/>
</dbReference>
<name>A0A7V3YMP7_9BACT</name>
<gene>
    <name evidence="6" type="ORF">ENU96_06880</name>
</gene>
<organism evidence="6">
    <name type="scientific">Candidatus Caldatribacterium californiense</name>
    <dbReference type="NCBI Taxonomy" id="1454726"/>
    <lineage>
        <taxon>Bacteria</taxon>
        <taxon>Pseudomonadati</taxon>
        <taxon>Atribacterota</taxon>
        <taxon>Atribacteria</taxon>
        <taxon>Atribacterales</taxon>
        <taxon>Candidatus Caldatribacteriaceae</taxon>
        <taxon>Candidatus Caldatribacterium</taxon>
    </lineage>
</organism>
<evidence type="ECO:0000256" key="1">
    <source>
        <dbReference type="ARBA" id="ARBA00022553"/>
    </source>
</evidence>
<evidence type="ECO:0000256" key="3">
    <source>
        <dbReference type="PROSITE-ProRule" id="PRU00169"/>
    </source>
</evidence>
<accession>A0A7V3YMP7</accession>
<dbReference type="CDD" id="cd17535">
    <property type="entry name" value="REC_NarL-like"/>
    <property type="match status" value="1"/>
</dbReference>
<dbReference type="PROSITE" id="PS50110">
    <property type="entry name" value="RESPONSE_REGULATORY"/>
    <property type="match status" value="1"/>
</dbReference>
<dbReference type="SUPFAM" id="SSF52172">
    <property type="entry name" value="CheY-like"/>
    <property type="match status" value="1"/>
</dbReference>
<comment type="caution">
    <text evidence="6">The sequence shown here is derived from an EMBL/GenBank/DDBJ whole genome shotgun (WGS) entry which is preliminary data.</text>
</comment>
<keyword evidence="1 3" id="KW-0597">Phosphoprotein</keyword>
<dbReference type="Pfam" id="PF00072">
    <property type="entry name" value="Response_reg"/>
    <property type="match status" value="1"/>
</dbReference>
<keyword evidence="2" id="KW-0238">DNA-binding</keyword>
<dbReference type="InterPro" id="IPR058245">
    <property type="entry name" value="NreC/VraR/RcsB-like_REC"/>
</dbReference>
<dbReference type="Pfam" id="PF00196">
    <property type="entry name" value="GerE"/>
    <property type="match status" value="1"/>
</dbReference>
<dbReference type="EMBL" id="DTEN01000269">
    <property type="protein sequence ID" value="HGI75381.1"/>
    <property type="molecule type" value="Genomic_DNA"/>
</dbReference>
<dbReference type="AlphaFoldDB" id="A0A7V3YMP7"/>
<dbReference type="SMART" id="SM00448">
    <property type="entry name" value="REC"/>
    <property type="match status" value="1"/>
</dbReference>
<evidence type="ECO:0000259" key="4">
    <source>
        <dbReference type="PROSITE" id="PS50043"/>
    </source>
</evidence>
<dbReference type="InterPro" id="IPR001789">
    <property type="entry name" value="Sig_transdc_resp-reg_receiver"/>
</dbReference>
<dbReference type="PANTHER" id="PTHR43214">
    <property type="entry name" value="TWO-COMPONENT RESPONSE REGULATOR"/>
    <property type="match status" value="1"/>
</dbReference>
<dbReference type="InterPro" id="IPR011006">
    <property type="entry name" value="CheY-like_superfamily"/>
</dbReference>
<proteinExistence type="predicted"/>
<dbReference type="GO" id="GO:0003677">
    <property type="term" value="F:DNA binding"/>
    <property type="evidence" value="ECO:0007669"/>
    <property type="project" value="UniProtKB-KW"/>
</dbReference>
<dbReference type="InterPro" id="IPR039420">
    <property type="entry name" value="WalR-like"/>
</dbReference>